<dbReference type="Proteomes" id="UP000207597">
    <property type="component" value="Segment"/>
</dbReference>
<protein>
    <submittedName>
        <fullName evidence="2">Uncharacterized protein</fullName>
    </submittedName>
</protein>
<dbReference type="EMBL" id="KP881332">
    <property type="protein sequence ID" value="AKA61361.1"/>
    <property type="molecule type" value="Genomic_DNA"/>
</dbReference>
<organism evidence="2 3">
    <name type="scientific">Staphylococcus phage Stau2</name>
    <dbReference type="NCBI Taxonomy" id="1200862"/>
    <lineage>
        <taxon>Viruses</taxon>
        <taxon>Duplodnaviria</taxon>
        <taxon>Heunggongvirae</taxon>
        <taxon>Uroviricota</taxon>
        <taxon>Caudoviricetes</taxon>
        <taxon>Herelleviridae</taxon>
        <taxon>Twortvirinae</taxon>
        <taxon>Silviavirus</taxon>
        <taxon>Silviavirus stau2</taxon>
    </lineage>
</organism>
<reference evidence="2 3" key="1">
    <citation type="journal article" date="2016" name="Virus Genes">
        <title>Genomic analysis of Staphylococcus phage Stau2 isolated from medical specimen.</title>
        <authorList>
            <person name="Hsieh S.E."/>
            <person name="Tseng Y.H."/>
            <person name="Lo H.H."/>
            <person name="Chen S.T."/>
            <person name="Wu C.N."/>
        </authorList>
    </citation>
    <scope>NUCLEOTIDE SEQUENCE [LARGE SCALE GENOMIC DNA]</scope>
</reference>
<evidence type="ECO:0000313" key="2">
    <source>
        <dbReference type="EMBL" id="AKA61361.1"/>
    </source>
</evidence>
<evidence type="ECO:0000256" key="1">
    <source>
        <dbReference type="SAM" id="Phobius"/>
    </source>
</evidence>
<dbReference type="KEGG" id="vg:28802323"/>
<gene>
    <name evidence="2" type="ORF">Stau2_110</name>
</gene>
<feature type="transmembrane region" description="Helical" evidence="1">
    <location>
        <begin position="7"/>
        <end position="25"/>
    </location>
</feature>
<accession>A0A0U1ZVS9</accession>
<dbReference type="GeneID" id="28802323"/>
<feature type="transmembrane region" description="Helical" evidence="1">
    <location>
        <begin position="55"/>
        <end position="80"/>
    </location>
</feature>
<evidence type="ECO:0000313" key="3">
    <source>
        <dbReference type="Proteomes" id="UP000207597"/>
    </source>
</evidence>
<keyword evidence="1" id="KW-0472">Membrane</keyword>
<keyword evidence="1" id="KW-0812">Transmembrane</keyword>
<keyword evidence="1" id="KW-1133">Transmembrane helix</keyword>
<proteinExistence type="predicted"/>
<name>A0A0U1ZVS9_9CAUD</name>
<dbReference type="RefSeq" id="YP_009275867.1">
    <property type="nucleotide sequence ID" value="NC_030933.1"/>
</dbReference>
<keyword evidence="3" id="KW-1185">Reference proteome</keyword>
<sequence length="87" mass="10319">MDIVDKLMLGFILLFYVGVFIWYLWEVWKLTSLVSDIVIKYYVRKGWVKGLLPYLIHQVIITLVWATLVLVPFILSYIMIKYLIGGY</sequence>